<dbReference type="InterPro" id="IPR003594">
    <property type="entry name" value="HATPase_dom"/>
</dbReference>
<keyword evidence="7" id="KW-0175">Coiled coil</keyword>
<feature type="transmembrane region" description="Helical" evidence="8">
    <location>
        <begin position="15"/>
        <end position="32"/>
    </location>
</feature>
<dbReference type="Pfam" id="PF02518">
    <property type="entry name" value="HATPase_c"/>
    <property type="match status" value="1"/>
</dbReference>
<keyword evidence="8" id="KW-1133">Transmembrane helix</keyword>
<comment type="subcellular location">
    <subcellularLocation>
        <location evidence="1">Cell membrane</location>
        <topology evidence="1">Multi-pass membrane protein</topology>
    </subcellularLocation>
</comment>
<evidence type="ECO:0000256" key="1">
    <source>
        <dbReference type="ARBA" id="ARBA00004651"/>
    </source>
</evidence>
<evidence type="ECO:0000256" key="2">
    <source>
        <dbReference type="ARBA" id="ARBA00022475"/>
    </source>
</evidence>
<dbReference type="Proteomes" id="UP001056756">
    <property type="component" value="Chromosome"/>
</dbReference>
<organism evidence="10 11">
    <name type="scientific">Candidatus Pristimantibacillus lignocellulolyticus</name>
    <dbReference type="NCBI Taxonomy" id="2994561"/>
    <lineage>
        <taxon>Bacteria</taxon>
        <taxon>Bacillati</taxon>
        <taxon>Bacillota</taxon>
        <taxon>Bacilli</taxon>
        <taxon>Bacillales</taxon>
        <taxon>Paenibacillaceae</taxon>
        <taxon>Candidatus Pristimantibacillus</taxon>
    </lineage>
</organism>
<dbReference type="CDD" id="cd06225">
    <property type="entry name" value="HAMP"/>
    <property type="match status" value="1"/>
</dbReference>
<accession>A0A9J6ZFY5</accession>
<dbReference type="SUPFAM" id="SSF158472">
    <property type="entry name" value="HAMP domain-like"/>
    <property type="match status" value="1"/>
</dbReference>
<dbReference type="KEGG" id="plig:NAG76_01860"/>
<dbReference type="SMART" id="SM00304">
    <property type="entry name" value="HAMP"/>
    <property type="match status" value="1"/>
</dbReference>
<evidence type="ECO:0000313" key="10">
    <source>
        <dbReference type="EMBL" id="URN95029.1"/>
    </source>
</evidence>
<feature type="transmembrane region" description="Helical" evidence="8">
    <location>
        <begin position="290"/>
        <end position="308"/>
    </location>
</feature>
<dbReference type="Gene3D" id="3.30.450.20">
    <property type="entry name" value="PAS domain"/>
    <property type="match status" value="1"/>
</dbReference>
<dbReference type="AlphaFoldDB" id="A0A9J6ZFY5"/>
<dbReference type="SMART" id="SM00387">
    <property type="entry name" value="HATPase_c"/>
    <property type="match status" value="1"/>
</dbReference>
<evidence type="ECO:0000256" key="4">
    <source>
        <dbReference type="ARBA" id="ARBA00022679"/>
    </source>
</evidence>
<feature type="coiled-coil region" evidence="7">
    <location>
        <begin position="47"/>
        <end position="74"/>
    </location>
</feature>
<dbReference type="GO" id="GO:0005886">
    <property type="term" value="C:plasma membrane"/>
    <property type="evidence" value="ECO:0007669"/>
    <property type="project" value="UniProtKB-SubCell"/>
</dbReference>
<evidence type="ECO:0000256" key="6">
    <source>
        <dbReference type="ARBA" id="ARBA00023136"/>
    </source>
</evidence>
<sequence>MIWDAFKRMSLRNKLILTSILCMMVPTIIMLYNTSYFSQKIIQEQALDRANQSLRIVQNQLHNLMEEMIQVTNQIQFNEDMQSLLHQPSSTIIMRDVTTQLERVASIRSDIYLTLLMKDGRSFSNYSFYEASPDQFREEEWFDDATQLRPYETLYLGVRPNYITSKIKSDPYVIMTVRALTDYNGKPFAYLIVSRTENTFSSFMDQLSESIYLLDDEQKIIVQADDELIGKSFDRLITEQTSESSGVAYVDGQNQIYVSMPLKLANWKLVSLVPYEQFTNRLGSIYKSGIMLQVIFVALFLAILTYFLNKFTKPIKALSVVALRVEAGDLHIRSNVRSGDEVGRLGRAFDNMLDRITEMIEQVKGEQKLKRQAELAMLQVQINPHFLLNVLNSIRMKLLLKENNDEAELVGSLSKLLRATLTSQQEYVTLRTEIDVTVQYMELMGFSTRYPIETIVDISNELYGLIVPRFILQPIVENCYKYGFVRKGGNIVIIVKKANNNLTITIEDNGRGMKQDIVENVNSSLKQNRYQITNNQSTEEVNTTGIGLVNVFNRLKLIYGENFQMKLSSIEQEGTKVTLVFPADELEEMHHV</sequence>
<keyword evidence="3" id="KW-0597">Phosphoprotein</keyword>
<reference evidence="10" key="1">
    <citation type="submission" date="2022-05" db="EMBL/GenBank/DDBJ databases">
        <title>Novel bacterial taxa in a minimal lignocellulolytic consortium and its capacity to transform plastics disclosed by genome-resolved metagenomics.</title>
        <authorList>
            <person name="Rodriguez C.A.D."/>
            <person name="Diaz-Garcia L."/>
            <person name="Herrera K."/>
            <person name="Tarazona N.A."/>
            <person name="Sproer C."/>
            <person name="Overmann J."/>
            <person name="Jimenez D.J."/>
        </authorList>
    </citation>
    <scope>NUCLEOTIDE SEQUENCE</scope>
    <source>
        <strain evidence="10">MAG5</strain>
    </source>
</reference>
<dbReference type="InterPro" id="IPR003660">
    <property type="entry name" value="HAMP_dom"/>
</dbReference>
<name>A0A9J6ZFY5_9BACL</name>
<gene>
    <name evidence="10" type="ORF">NAG76_01860</name>
</gene>
<dbReference type="InterPro" id="IPR036890">
    <property type="entry name" value="HATPase_C_sf"/>
</dbReference>
<dbReference type="InterPro" id="IPR050640">
    <property type="entry name" value="Bact_2-comp_sensor_kinase"/>
</dbReference>
<keyword evidence="8" id="KW-0812">Transmembrane</keyword>
<evidence type="ECO:0000256" key="5">
    <source>
        <dbReference type="ARBA" id="ARBA00022777"/>
    </source>
</evidence>
<keyword evidence="6 8" id="KW-0472">Membrane</keyword>
<evidence type="ECO:0000259" key="9">
    <source>
        <dbReference type="PROSITE" id="PS50885"/>
    </source>
</evidence>
<dbReference type="PANTHER" id="PTHR34220">
    <property type="entry name" value="SENSOR HISTIDINE KINASE YPDA"/>
    <property type="match status" value="1"/>
</dbReference>
<dbReference type="Pfam" id="PF00672">
    <property type="entry name" value="HAMP"/>
    <property type="match status" value="1"/>
</dbReference>
<keyword evidence="5 10" id="KW-0418">Kinase</keyword>
<evidence type="ECO:0000256" key="3">
    <source>
        <dbReference type="ARBA" id="ARBA00022553"/>
    </source>
</evidence>
<dbReference type="SUPFAM" id="SSF55874">
    <property type="entry name" value="ATPase domain of HSP90 chaperone/DNA topoisomerase II/histidine kinase"/>
    <property type="match status" value="1"/>
</dbReference>
<dbReference type="Pfam" id="PF06580">
    <property type="entry name" value="His_kinase"/>
    <property type="match status" value="1"/>
</dbReference>
<dbReference type="PANTHER" id="PTHR34220:SF7">
    <property type="entry name" value="SENSOR HISTIDINE KINASE YPDA"/>
    <property type="match status" value="1"/>
</dbReference>
<dbReference type="PROSITE" id="PS50885">
    <property type="entry name" value="HAMP"/>
    <property type="match status" value="1"/>
</dbReference>
<feature type="domain" description="HAMP" evidence="9">
    <location>
        <begin position="309"/>
        <end position="361"/>
    </location>
</feature>
<proteinExistence type="predicted"/>
<dbReference type="InterPro" id="IPR010559">
    <property type="entry name" value="Sig_transdc_His_kin_internal"/>
</dbReference>
<evidence type="ECO:0000313" key="11">
    <source>
        <dbReference type="Proteomes" id="UP001056756"/>
    </source>
</evidence>
<keyword evidence="2" id="KW-1003">Cell membrane</keyword>
<dbReference type="Gene3D" id="6.10.340.10">
    <property type="match status" value="1"/>
</dbReference>
<evidence type="ECO:0000256" key="7">
    <source>
        <dbReference type="SAM" id="Coils"/>
    </source>
</evidence>
<dbReference type="EMBL" id="CP097899">
    <property type="protein sequence ID" value="URN95029.1"/>
    <property type="molecule type" value="Genomic_DNA"/>
</dbReference>
<evidence type="ECO:0000256" key="8">
    <source>
        <dbReference type="SAM" id="Phobius"/>
    </source>
</evidence>
<protein>
    <submittedName>
        <fullName evidence="10">Histidine kinase</fullName>
    </submittedName>
</protein>
<dbReference type="Gene3D" id="3.30.565.10">
    <property type="entry name" value="Histidine kinase-like ATPase, C-terminal domain"/>
    <property type="match status" value="1"/>
</dbReference>
<keyword evidence="4" id="KW-0808">Transferase</keyword>
<dbReference type="GO" id="GO:0000155">
    <property type="term" value="F:phosphorelay sensor kinase activity"/>
    <property type="evidence" value="ECO:0007669"/>
    <property type="project" value="InterPro"/>
</dbReference>